<sequence length="118" mass="13171">MVSRYTNIQVNSVAALVNLSLEKINKGIVPPLIDDVGCFVGVVDRETRCVGVKVRERPVASSCCRNGGKTDQMRWSGGVRDLNHCFASEVERHRPDTNQIRNSPETALSPSFFLYCWT</sequence>
<organism evidence="1 2">
    <name type="scientific">Acer saccharum</name>
    <name type="common">Sugar maple</name>
    <dbReference type="NCBI Taxonomy" id="4024"/>
    <lineage>
        <taxon>Eukaryota</taxon>
        <taxon>Viridiplantae</taxon>
        <taxon>Streptophyta</taxon>
        <taxon>Embryophyta</taxon>
        <taxon>Tracheophyta</taxon>
        <taxon>Spermatophyta</taxon>
        <taxon>Magnoliopsida</taxon>
        <taxon>eudicotyledons</taxon>
        <taxon>Gunneridae</taxon>
        <taxon>Pentapetalae</taxon>
        <taxon>rosids</taxon>
        <taxon>malvids</taxon>
        <taxon>Sapindales</taxon>
        <taxon>Sapindaceae</taxon>
        <taxon>Hippocastanoideae</taxon>
        <taxon>Acereae</taxon>
        <taxon>Acer</taxon>
    </lineage>
</organism>
<reference evidence="1" key="1">
    <citation type="journal article" date="2022" name="Plant J.">
        <title>Strategies of tolerance reflected in two North American maple genomes.</title>
        <authorList>
            <person name="McEvoy S.L."/>
            <person name="Sezen U.U."/>
            <person name="Trouern-Trend A."/>
            <person name="McMahon S.M."/>
            <person name="Schaberg P.G."/>
            <person name="Yang J."/>
            <person name="Wegrzyn J.L."/>
            <person name="Swenson N.G."/>
        </authorList>
    </citation>
    <scope>NUCLEOTIDE SEQUENCE</scope>
    <source>
        <strain evidence="1">NS2018</strain>
    </source>
</reference>
<evidence type="ECO:0000313" key="2">
    <source>
        <dbReference type="Proteomes" id="UP001168877"/>
    </source>
</evidence>
<keyword evidence="2" id="KW-1185">Reference proteome</keyword>
<dbReference type="Proteomes" id="UP001168877">
    <property type="component" value="Unassembled WGS sequence"/>
</dbReference>
<gene>
    <name evidence="1" type="ORF">LWI29_023449</name>
</gene>
<proteinExistence type="predicted"/>
<accession>A0AA39VKY2</accession>
<evidence type="ECO:0000313" key="1">
    <source>
        <dbReference type="EMBL" id="KAK0582253.1"/>
    </source>
</evidence>
<comment type="caution">
    <text evidence="1">The sequence shown here is derived from an EMBL/GenBank/DDBJ whole genome shotgun (WGS) entry which is preliminary data.</text>
</comment>
<name>A0AA39VKY2_ACESA</name>
<dbReference type="AlphaFoldDB" id="A0AA39VKY2"/>
<reference evidence="1" key="2">
    <citation type="submission" date="2023-06" db="EMBL/GenBank/DDBJ databases">
        <authorList>
            <person name="Swenson N.G."/>
            <person name="Wegrzyn J.L."/>
            <person name="Mcevoy S.L."/>
        </authorList>
    </citation>
    <scope>NUCLEOTIDE SEQUENCE</scope>
    <source>
        <strain evidence="1">NS2018</strain>
        <tissue evidence="1">Leaf</tissue>
    </source>
</reference>
<protein>
    <submittedName>
        <fullName evidence="1">Uncharacterized protein</fullName>
    </submittedName>
</protein>
<dbReference type="EMBL" id="JAUESC010000384">
    <property type="protein sequence ID" value="KAK0582253.1"/>
    <property type="molecule type" value="Genomic_DNA"/>
</dbReference>